<dbReference type="AlphaFoldDB" id="A0A135U5C2"/>
<reference evidence="1 2" key="1">
    <citation type="submission" date="2014-02" db="EMBL/GenBank/DDBJ databases">
        <title>The genome sequence of Colletotrichum salicis CBS 607.94.</title>
        <authorList>
            <person name="Baroncelli R."/>
            <person name="Thon M.R."/>
        </authorList>
    </citation>
    <scope>NUCLEOTIDE SEQUENCE [LARGE SCALE GENOMIC DNA]</scope>
    <source>
        <strain evidence="1 2">CBS 607.94</strain>
    </source>
</reference>
<organism evidence="1 2">
    <name type="scientific">Colletotrichum salicis</name>
    <dbReference type="NCBI Taxonomy" id="1209931"/>
    <lineage>
        <taxon>Eukaryota</taxon>
        <taxon>Fungi</taxon>
        <taxon>Dikarya</taxon>
        <taxon>Ascomycota</taxon>
        <taxon>Pezizomycotina</taxon>
        <taxon>Sordariomycetes</taxon>
        <taxon>Hypocreomycetidae</taxon>
        <taxon>Glomerellales</taxon>
        <taxon>Glomerellaceae</taxon>
        <taxon>Colletotrichum</taxon>
        <taxon>Colletotrichum acutatum species complex</taxon>
    </lineage>
</organism>
<gene>
    <name evidence="1" type="ORF">CSAL01_07387</name>
</gene>
<dbReference type="EMBL" id="JFFI01001707">
    <property type="protein sequence ID" value="KXH55617.1"/>
    <property type="molecule type" value="Genomic_DNA"/>
</dbReference>
<protein>
    <submittedName>
        <fullName evidence="1">Uncharacterized protein</fullName>
    </submittedName>
</protein>
<accession>A0A135U5C2</accession>
<keyword evidence="2" id="KW-1185">Reference proteome</keyword>
<evidence type="ECO:0000313" key="2">
    <source>
        <dbReference type="Proteomes" id="UP000070121"/>
    </source>
</evidence>
<proteinExistence type="predicted"/>
<sequence>MPERIGFSAGQGFQLARDLEFLPGYSDAPGLPAHLLLPLPGVLLLRLLNSIMHLTVTEEDADDANGFAQLKFRKFHLVNTHPIFPRICILQFRGMLATHEMLPFATDEMHGGPLSTQHIFQKPHIQTRQVPCDCNYDCGSQATAWTA</sequence>
<comment type="caution">
    <text evidence="1">The sequence shown here is derived from an EMBL/GenBank/DDBJ whole genome shotgun (WGS) entry which is preliminary data.</text>
</comment>
<dbReference type="Proteomes" id="UP000070121">
    <property type="component" value="Unassembled WGS sequence"/>
</dbReference>
<evidence type="ECO:0000313" key="1">
    <source>
        <dbReference type="EMBL" id="KXH55617.1"/>
    </source>
</evidence>
<name>A0A135U5C2_9PEZI</name>